<accession>A0A7R9A915</accession>
<dbReference type="AlphaFoldDB" id="A0A7R9A915"/>
<dbReference type="EMBL" id="LR901975">
    <property type="protein sequence ID" value="CAD7249720.1"/>
    <property type="molecule type" value="Genomic_DNA"/>
</dbReference>
<dbReference type="OrthoDB" id="266138at2759"/>
<sequence>MTRGNPVSEIEPGFFYGFERLMTFHCDECELGPTLLEGSFAFVGSFPYILLVHNGMASLEPGAFSGFPTNAYINLIENDIANISEESFRPIVEVLSLGGGSIGLEGSPVVCDCSMAWLALNPGFLESVSGRCIDGTLFSDLVPEDFQDCVVFDQ</sequence>
<protein>
    <submittedName>
        <fullName evidence="1">Uncharacterized protein</fullName>
    </submittedName>
</protein>
<evidence type="ECO:0000313" key="2">
    <source>
        <dbReference type="Proteomes" id="UP000677054"/>
    </source>
</evidence>
<dbReference type="Gene3D" id="3.80.10.10">
    <property type="entry name" value="Ribonuclease Inhibitor"/>
    <property type="match status" value="1"/>
</dbReference>
<dbReference type="EMBL" id="CAJPEV010002458">
    <property type="protein sequence ID" value="CAG0896959.1"/>
    <property type="molecule type" value="Genomic_DNA"/>
</dbReference>
<organism evidence="1">
    <name type="scientific">Darwinula stevensoni</name>
    <dbReference type="NCBI Taxonomy" id="69355"/>
    <lineage>
        <taxon>Eukaryota</taxon>
        <taxon>Metazoa</taxon>
        <taxon>Ecdysozoa</taxon>
        <taxon>Arthropoda</taxon>
        <taxon>Crustacea</taxon>
        <taxon>Oligostraca</taxon>
        <taxon>Ostracoda</taxon>
        <taxon>Podocopa</taxon>
        <taxon>Podocopida</taxon>
        <taxon>Darwinulocopina</taxon>
        <taxon>Darwinuloidea</taxon>
        <taxon>Darwinulidae</taxon>
        <taxon>Darwinula</taxon>
    </lineage>
</organism>
<dbReference type="Proteomes" id="UP000677054">
    <property type="component" value="Unassembled WGS sequence"/>
</dbReference>
<reference evidence="1" key="1">
    <citation type="submission" date="2020-11" db="EMBL/GenBank/DDBJ databases">
        <authorList>
            <person name="Tran Van P."/>
        </authorList>
    </citation>
    <scope>NUCLEOTIDE SEQUENCE</scope>
</reference>
<evidence type="ECO:0000313" key="1">
    <source>
        <dbReference type="EMBL" id="CAD7249720.1"/>
    </source>
</evidence>
<name>A0A7R9A915_9CRUS</name>
<dbReference type="SUPFAM" id="SSF52058">
    <property type="entry name" value="L domain-like"/>
    <property type="match status" value="1"/>
</dbReference>
<keyword evidence="2" id="KW-1185">Reference proteome</keyword>
<gene>
    <name evidence="1" type="ORF">DSTB1V02_LOCUS9507</name>
</gene>
<dbReference type="InterPro" id="IPR032675">
    <property type="entry name" value="LRR_dom_sf"/>
</dbReference>
<proteinExistence type="predicted"/>